<evidence type="ECO:0000313" key="4">
    <source>
        <dbReference type="Proteomes" id="UP000268093"/>
    </source>
</evidence>
<dbReference type="AlphaFoldDB" id="A0A433DJG1"/>
<proteinExistence type="predicted"/>
<feature type="compositionally biased region" description="Basic and acidic residues" evidence="1">
    <location>
        <begin position="455"/>
        <end position="475"/>
    </location>
</feature>
<feature type="compositionally biased region" description="Basic and acidic residues" evidence="1">
    <location>
        <begin position="423"/>
        <end position="449"/>
    </location>
</feature>
<reference evidence="3 4" key="1">
    <citation type="journal article" date="2018" name="New Phytol.">
        <title>Phylogenomics of Endogonaceae and evolution of mycorrhizas within Mucoromycota.</title>
        <authorList>
            <person name="Chang Y."/>
            <person name="Desiro A."/>
            <person name="Na H."/>
            <person name="Sandor L."/>
            <person name="Lipzen A."/>
            <person name="Clum A."/>
            <person name="Barry K."/>
            <person name="Grigoriev I.V."/>
            <person name="Martin F.M."/>
            <person name="Stajich J.E."/>
            <person name="Smith M.E."/>
            <person name="Bonito G."/>
            <person name="Spatafora J.W."/>
        </authorList>
    </citation>
    <scope>NUCLEOTIDE SEQUENCE [LARGE SCALE GENOMIC DNA]</scope>
    <source>
        <strain evidence="3 4">GMNB39</strain>
    </source>
</reference>
<feature type="region of interest" description="Disordered" evidence="1">
    <location>
        <begin position="53"/>
        <end position="151"/>
    </location>
</feature>
<feature type="compositionally biased region" description="Basic and acidic residues" evidence="1">
    <location>
        <begin position="53"/>
        <end position="62"/>
    </location>
</feature>
<keyword evidence="4" id="KW-1185">Reference proteome</keyword>
<gene>
    <name evidence="3" type="ORF">BC936DRAFT_136592</name>
</gene>
<dbReference type="GO" id="GO:0007165">
    <property type="term" value="P:signal transduction"/>
    <property type="evidence" value="ECO:0007669"/>
    <property type="project" value="InterPro"/>
</dbReference>
<feature type="compositionally biased region" description="Polar residues" evidence="1">
    <location>
        <begin position="376"/>
        <end position="391"/>
    </location>
</feature>
<dbReference type="SMART" id="SM00314">
    <property type="entry name" value="RA"/>
    <property type="match status" value="1"/>
</dbReference>
<dbReference type="Gene3D" id="3.10.20.90">
    <property type="entry name" value="Phosphatidylinositol 3-kinase Catalytic Subunit, Chain A, domain 1"/>
    <property type="match status" value="1"/>
</dbReference>
<protein>
    <recommendedName>
        <fullName evidence="2">Ras-associating domain-containing protein</fullName>
    </recommendedName>
</protein>
<dbReference type="InterPro" id="IPR029071">
    <property type="entry name" value="Ubiquitin-like_domsf"/>
</dbReference>
<dbReference type="Proteomes" id="UP000268093">
    <property type="component" value="Unassembled WGS sequence"/>
</dbReference>
<feature type="compositionally biased region" description="Polar residues" evidence="1">
    <location>
        <begin position="94"/>
        <end position="125"/>
    </location>
</feature>
<dbReference type="Pfam" id="PF00788">
    <property type="entry name" value="RA"/>
    <property type="match status" value="1"/>
</dbReference>
<feature type="region of interest" description="Disordered" evidence="1">
    <location>
        <begin position="347"/>
        <end position="404"/>
    </location>
</feature>
<sequence length="523" mass="59487">MIPLIGFRKTELRISERSSRRFRTEHLLHEVSRLSIEVTRLREEMMPLWKGLKDNKATEHKNTFSGPRWPSPFPPSKPLPVPDPQLSPLGGSYSGRNQSISGGPGQSRTPGFLQPSNARSPTTQGPRDEYQNMPVSPHSPGEPGSNRSAKLFDGIPSYEDVSWDTFFLVGFVGDGDGIQAFCENDYIEHRTHNVNINDGGAIKVYGEKISGSSKIEVESPKSFRVSLDDPCYKVLPHALKKYKITDDWRLYQLWIRYGPEGDTQERALGYDEKPLRIFQKLKEGNQNPFFMMKHIKESKSVTPLGEHYPSNSLFRNTSKSNLSLQKDLPPSPVEKYSFGSSGNGTISLSLARDPSPPPLASSPTPTSAFAPYGQFPSYQLSNSVDSQPTRSSSKKPENFLGDIPGLESGLADAISSYLMDVLPPEKEEKKEREKKDDIPPPEKREDKKVVKDKKTKKEVEQDEKKEKKEREERKDRRDKRDKKEREKDDKDKRDKKEREKDDKDKRDKKEKEENNEHINGGVE</sequence>
<name>A0A433DJG1_9FUNG</name>
<dbReference type="PROSITE" id="PS50200">
    <property type="entry name" value="RA"/>
    <property type="match status" value="1"/>
</dbReference>
<feature type="region of interest" description="Disordered" evidence="1">
    <location>
        <begin position="421"/>
        <end position="523"/>
    </location>
</feature>
<comment type="caution">
    <text evidence="3">The sequence shown here is derived from an EMBL/GenBank/DDBJ whole genome shotgun (WGS) entry which is preliminary data.</text>
</comment>
<feature type="compositionally biased region" description="Basic and acidic residues" evidence="1">
    <location>
        <begin position="481"/>
        <end position="516"/>
    </location>
</feature>
<dbReference type="SUPFAM" id="SSF54236">
    <property type="entry name" value="Ubiquitin-like"/>
    <property type="match status" value="1"/>
</dbReference>
<evidence type="ECO:0000259" key="2">
    <source>
        <dbReference type="PROSITE" id="PS50200"/>
    </source>
</evidence>
<dbReference type="OrthoDB" id="8883818at2759"/>
<dbReference type="EMBL" id="RBNI01001012">
    <property type="protein sequence ID" value="RUP51022.1"/>
    <property type="molecule type" value="Genomic_DNA"/>
</dbReference>
<organism evidence="3 4">
    <name type="scientific">Jimgerdemannia flammicorona</name>
    <dbReference type="NCBI Taxonomy" id="994334"/>
    <lineage>
        <taxon>Eukaryota</taxon>
        <taxon>Fungi</taxon>
        <taxon>Fungi incertae sedis</taxon>
        <taxon>Mucoromycota</taxon>
        <taxon>Mucoromycotina</taxon>
        <taxon>Endogonomycetes</taxon>
        <taxon>Endogonales</taxon>
        <taxon>Endogonaceae</taxon>
        <taxon>Jimgerdemannia</taxon>
    </lineage>
</organism>
<accession>A0A433DJG1</accession>
<evidence type="ECO:0000313" key="3">
    <source>
        <dbReference type="EMBL" id="RUP51022.1"/>
    </source>
</evidence>
<evidence type="ECO:0000256" key="1">
    <source>
        <dbReference type="SAM" id="MobiDB-lite"/>
    </source>
</evidence>
<dbReference type="InterPro" id="IPR000159">
    <property type="entry name" value="RA_dom"/>
</dbReference>
<dbReference type="CDD" id="cd01786">
    <property type="entry name" value="RA_STE50"/>
    <property type="match status" value="1"/>
</dbReference>
<feature type="compositionally biased region" description="Pro residues" evidence="1">
    <location>
        <begin position="69"/>
        <end position="85"/>
    </location>
</feature>
<feature type="domain" description="Ras-associating" evidence="2">
    <location>
        <begin position="198"/>
        <end position="297"/>
    </location>
</feature>